<keyword evidence="3" id="KW-1185">Reference proteome</keyword>
<dbReference type="Proteomes" id="UP001165089">
    <property type="component" value="Unassembled WGS sequence"/>
</dbReference>
<dbReference type="Gene3D" id="1.20.120.450">
    <property type="entry name" value="dinb family like domain"/>
    <property type="match status" value="1"/>
</dbReference>
<evidence type="ECO:0000313" key="2">
    <source>
        <dbReference type="EMBL" id="GLH70375.1"/>
    </source>
</evidence>
<dbReference type="RefSeq" id="WP_285725057.1">
    <property type="nucleotide sequence ID" value="NZ_BSDD01000003.1"/>
</dbReference>
<dbReference type="Pfam" id="PF12867">
    <property type="entry name" value="DinB_2"/>
    <property type="match status" value="1"/>
</dbReference>
<sequence length="151" mass="16482">MSQPWTTLFSLNRQVLMARNLADVTQRQADQPPAPHVNSVTWILTHLVENRRWLLGTLNPSGEHPAATGPRTLAQLEAAMDETQAALAEAFDAVADWTEPRLHPAMQAAMPLDQIVGTFLMEEAYHLGQIGTARKLLGLPGAMKAPEAAKV</sequence>
<accession>A0ABQ5Q6K1</accession>
<name>A0ABQ5Q6K1_9BACT</name>
<comment type="caution">
    <text evidence="2">The sequence shown here is derived from an EMBL/GenBank/DDBJ whole genome shotgun (WGS) entry which is preliminary data.</text>
</comment>
<evidence type="ECO:0000313" key="3">
    <source>
        <dbReference type="Proteomes" id="UP001165089"/>
    </source>
</evidence>
<reference evidence="2 3" key="1">
    <citation type="journal article" date="2023" name="Antonie Van Leeuwenhoek">
        <title>Mesoterricola silvestris gen. nov., sp. nov., Mesoterricola sediminis sp. nov., Geothrix oryzae sp. nov., Geothrix edaphica sp. nov., Geothrix rubra sp. nov., and Geothrix limicola sp. nov., six novel members of Acidobacteriota isolated from soils.</title>
        <authorList>
            <person name="Itoh H."/>
            <person name="Sugisawa Y."/>
            <person name="Mise K."/>
            <person name="Xu Z."/>
            <person name="Kuniyasu M."/>
            <person name="Ushijima N."/>
            <person name="Kawano K."/>
            <person name="Kobayashi E."/>
            <person name="Shiratori Y."/>
            <person name="Masuda Y."/>
            <person name="Senoo K."/>
        </authorList>
    </citation>
    <scope>NUCLEOTIDE SEQUENCE [LARGE SCALE GENOMIC DNA]</scope>
    <source>
        <strain evidence="2 3">Red803</strain>
    </source>
</reference>
<dbReference type="EMBL" id="BSDD01000003">
    <property type="protein sequence ID" value="GLH70375.1"/>
    <property type="molecule type" value="Genomic_DNA"/>
</dbReference>
<evidence type="ECO:0000259" key="1">
    <source>
        <dbReference type="Pfam" id="PF12867"/>
    </source>
</evidence>
<feature type="domain" description="DinB-like" evidence="1">
    <location>
        <begin position="10"/>
        <end position="130"/>
    </location>
</feature>
<protein>
    <recommendedName>
        <fullName evidence="1">DinB-like domain-containing protein</fullName>
    </recommendedName>
</protein>
<dbReference type="InterPro" id="IPR024775">
    <property type="entry name" value="DinB-like"/>
</dbReference>
<dbReference type="InterPro" id="IPR034660">
    <property type="entry name" value="DinB/YfiT-like"/>
</dbReference>
<dbReference type="SUPFAM" id="SSF109854">
    <property type="entry name" value="DinB/YfiT-like putative metalloenzymes"/>
    <property type="match status" value="1"/>
</dbReference>
<organism evidence="2 3">
    <name type="scientific">Geothrix rubra</name>
    <dbReference type="NCBI Taxonomy" id="2927977"/>
    <lineage>
        <taxon>Bacteria</taxon>
        <taxon>Pseudomonadati</taxon>
        <taxon>Acidobacteriota</taxon>
        <taxon>Holophagae</taxon>
        <taxon>Holophagales</taxon>
        <taxon>Holophagaceae</taxon>
        <taxon>Geothrix</taxon>
    </lineage>
</organism>
<gene>
    <name evidence="2" type="ORF">GETHPA_19080</name>
</gene>
<proteinExistence type="predicted"/>